<dbReference type="PANTHER" id="PTHR24121">
    <property type="entry name" value="NO MECHANORECEPTOR POTENTIAL C, ISOFORM D-RELATED"/>
    <property type="match status" value="1"/>
</dbReference>
<dbReference type="Pfam" id="PF12796">
    <property type="entry name" value="Ank_2"/>
    <property type="match status" value="4"/>
</dbReference>
<protein>
    <submittedName>
        <fullName evidence="5">Uncharacterized protein</fullName>
    </submittedName>
</protein>
<sequence length="1515" mass="168519">MTFLKLIRLLIGASLFTQATAGPGEDFANNLFSDLGPLLALFGERVTTQFLSQATGWADSILLAMAPLGIITIIVSAIRVSGPPILKAIIGRARESRAVAEAELMSSTSGEVCELWSGQQIVRVMGKGPIREFIILFPEEQPNGAAQAGSVGQRDLCVMDLEQDSEKYFDIEPKPEKSKADDDKYMRSQPVHDSSPEMTGEPIHTTQGDGYVAVDMEGGHTAHSNTPPSTQSRNHPLPKDKRILIFRNASTHTPNLTLNVGKHFHPATLQGLAVVSVILQLGVIIYFSFITYFPSLRWRKDGDHVENYAFPCTTVGTLFLVSGIFVCGHMVEKSTDETKYRPKGRACQLVWLQKSGTVNDQTFSSFAITPGKHQEVITTSSRSKDWHAEKISSRSGGTLDKNKSPQQSQNDNPLLFLGRTGHETITSLATLLAVSGFVLQFVGLRGMHWSASIGQLIATLIMTIIRVSIRKNLAVFPKSFSLHPEHELDWLALTLSSKDDDESCLLSSSSSSTSEEKTKDGHDVSWHKSTLGPGWMDALCVDEKVLFSTEGHKLMPTTDRQGPTTSTLNKVVQLRRDLGKLADWPGMASQEAISTARAIEIVLDELSRTFEEDLGQATGRFSWRMQIGSDWIDFHVEQSGRNRKVLADEIDAALSLWIYHIKCTNHPVNPEPSTTEQDDSWLRTKGETPKSSLRLLGSSSKRLEQDLRWWVPDQEFLPVIQAEAGIDAAKTPSNDFKYAIGCCEFTPGTQSPTFVLNNDSTQKSTALAVETYDSLQTLLAQHIFSNFMFSLANTMSIPIPEQATMKHADPSIEAGSPRWNEFSLHHDTISRLAQKIQAVGFGSLESVYLSLIPPLSAANKLPDIDTVVDWTQKHAAIYEYQGNWTDAAEAYRWLFGRARCFSERPILNSKATALLLAFRCHVCCLFEAEKERLLQESLHHQDLEKLLVELNNDWESEKPAGTPADLHHILSLILDVRKLIAWRSIKPPNHLETSLCFGALHQKVMEHNPIISAEETKHVNQQDILGLTPLHYAMLYTITYPVVSSLAANGAEMNTTDIRGRTPLHYLCRSDWHMDDSKMNVMLRSGVRIDVQDVDGLTPLHLAALHNLERHARLLLEAGANFNLADKTGYSPLLWAARGGAKEVAGLLLGKLGQDGLEKALGRIRDRYGRTILHVAAMSNQASFIQWLVSSCGLSTLMQAQDDYGNAPIHLAAQAGNENAVDQLLRLGSDPRAADGYGTAPMHLAAENGHTDIVRMLFDADDVKYFPDRENRQTPLHLAVLGRHKETVELLLSLKPNARRIYDNSYMKALHYAASEGFNDMIDLLFEDRDTKKYDDEMTPLYFAVKNNHIDTVKLLVAKGVSINSVDDLDDKTPLEHAIDQEHREIVRFLLIQPDVRLENSWGDTLLHTAAMRGAVEGFQLILDYKREEIDFNAANKDGNTPLHVAAMRGHIDMVDFLIGVCKCDKTRRNNDGHEPLDVAEKEGHQNVVDLLVNKFDVKKHKSDRLDEEDGEDAP</sequence>
<feature type="chain" id="PRO_5019577450" evidence="4">
    <location>
        <begin position="22"/>
        <end position="1515"/>
    </location>
</feature>
<name>A0A428SUT4_9HYPO</name>
<evidence type="ECO:0000256" key="3">
    <source>
        <dbReference type="SAM" id="Phobius"/>
    </source>
</evidence>
<accession>A0A428SUT4</accession>
<evidence type="ECO:0000256" key="2">
    <source>
        <dbReference type="SAM" id="MobiDB-lite"/>
    </source>
</evidence>
<feature type="compositionally biased region" description="Basic and acidic residues" evidence="2">
    <location>
        <begin position="168"/>
        <end position="186"/>
    </location>
</feature>
<feature type="compositionally biased region" description="Basic and acidic residues" evidence="2">
    <location>
        <begin position="382"/>
        <end position="392"/>
    </location>
</feature>
<gene>
    <name evidence="5" type="ORF">CDV31_014644</name>
</gene>
<keyword evidence="1" id="KW-0040">ANK repeat</keyword>
<feature type="repeat" description="ANK" evidence="1">
    <location>
        <begin position="1336"/>
        <end position="1368"/>
    </location>
</feature>
<keyword evidence="4" id="KW-0732">Signal</keyword>
<feature type="repeat" description="ANK" evidence="1">
    <location>
        <begin position="1095"/>
        <end position="1127"/>
    </location>
</feature>
<comment type="caution">
    <text evidence="5">The sequence shown here is derived from an EMBL/GenBank/DDBJ whole genome shotgun (WGS) entry which is preliminary data.</text>
</comment>
<evidence type="ECO:0000313" key="6">
    <source>
        <dbReference type="Proteomes" id="UP000288429"/>
    </source>
</evidence>
<dbReference type="PANTHER" id="PTHR24121:SF23">
    <property type="entry name" value="NO MECHANORECEPTOR POTENTIAL C, ISOFORM H"/>
    <property type="match status" value="1"/>
</dbReference>
<feature type="compositionally biased region" description="Basic and acidic residues" evidence="2">
    <location>
        <begin position="514"/>
        <end position="525"/>
    </location>
</feature>
<feature type="repeat" description="ANK" evidence="1">
    <location>
        <begin position="1237"/>
        <end position="1259"/>
    </location>
</feature>
<keyword evidence="3" id="KW-0812">Transmembrane</keyword>
<feature type="signal peptide" evidence="4">
    <location>
        <begin position="1"/>
        <end position="21"/>
    </location>
</feature>
<feature type="repeat" description="ANK" evidence="1">
    <location>
        <begin position="1438"/>
        <end position="1459"/>
    </location>
</feature>
<proteinExistence type="predicted"/>
<dbReference type="PROSITE" id="PS50297">
    <property type="entry name" value="ANK_REP_REGION"/>
    <property type="match status" value="7"/>
</dbReference>
<feature type="transmembrane region" description="Helical" evidence="3">
    <location>
        <begin position="308"/>
        <end position="331"/>
    </location>
</feature>
<feature type="compositionally biased region" description="Polar residues" evidence="2">
    <location>
        <begin position="222"/>
        <end position="234"/>
    </location>
</feature>
<keyword evidence="6" id="KW-1185">Reference proteome</keyword>
<evidence type="ECO:0000256" key="4">
    <source>
        <dbReference type="SAM" id="SignalP"/>
    </source>
</evidence>
<dbReference type="Gene3D" id="1.25.40.20">
    <property type="entry name" value="Ankyrin repeat-containing domain"/>
    <property type="match status" value="4"/>
</dbReference>
<feature type="repeat" description="ANK" evidence="1">
    <location>
        <begin position="1204"/>
        <end position="1236"/>
    </location>
</feature>
<dbReference type="PROSITE" id="PS50088">
    <property type="entry name" value="ANK_REPEAT"/>
    <property type="match status" value="7"/>
</dbReference>
<dbReference type="InterPro" id="IPR036770">
    <property type="entry name" value="Ankyrin_rpt-contain_sf"/>
</dbReference>
<feature type="transmembrane region" description="Helical" evidence="3">
    <location>
        <begin position="61"/>
        <end position="82"/>
    </location>
</feature>
<evidence type="ECO:0000256" key="1">
    <source>
        <dbReference type="PROSITE-ProRule" id="PRU00023"/>
    </source>
</evidence>
<keyword evidence="3" id="KW-1133">Transmembrane helix</keyword>
<dbReference type="Proteomes" id="UP000288429">
    <property type="component" value="Unassembled WGS sequence"/>
</dbReference>
<organism evidence="5 6">
    <name type="scientific">Fusarium ambrosium</name>
    <dbReference type="NCBI Taxonomy" id="131363"/>
    <lineage>
        <taxon>Eukaryota</taxon>
        <taxon>Fungi</taxon>
        <taxon>Dikarya</taxon>
        <taxon>Ascomycota</taxon>
        <taxon>Pezizomycotina</taxon>
        <taxon>Sordariomycetes</taxon>
        <taxon>Hypocreomycetidae</taxon>
        <taxon>Hypocreales</taxon>
        <taxon>Nectriaceae</taxon>
        <taxon>Fusarium</taxon>
        <taxon>Fusarium solani species complex</taxon>
    </lineage>
</organism>
<feature type="transmembrane region" description="Helical" evidence="3">
    <location>
        <begin position="272"/>
        <end position="293"/>
    </location>
</feature>
<keyword evidence="3" id="KW-0472">Membrane</keyword>
<reference evidence="5 6" key="1">
    <citation type="submission" date="2017-06" db="EMBL/GenBank/DDBJ databases">
        <title>Cmopartive genomic analysis of Ambrosia Fusariam Clade fungi.</title>
        <authorList>
            <person name="Stajich J.E."/>
            <person name="Carrillo J."/>
            <person name="Kijimoto T."/>
            <person name="Eskalen A."/>
            <person name="O'Donnell K."/>
            <person name="Kasson M."/>
        </authorList>
    </citation>
    <scope>NUCLEOTIDE SEQUENCE [LARGE SCALE GENOMIC DNA]</scope>
    <source>
        <strain evidence="5 6">NRRL 20438</strain>
    </source>
</reference>
<dbReference type="InterPro" id="IPR002110">
    <property type="entry name" value="Ankyrin_rpt"/>
</dbReference>
<dbReference type="SUPFAM" id="SSF48403">
    <property type="entry name" value="Ankyrin repeat"/>
    <property type="match status" value="2"/>
</dbReference>
<feature type="transmembrane region" description="Helical" evidence="3">
    <location>
        <begin position="425"/>
        <end position="443"/>
    </location>
</feature>
<feature type="repeat" description="ANK" evidence="1">
    <location>
        <begin position="1025"/>
        <end position="1058"/>
    </location>
</feature>
<dbReference type="SMART" id="SM00248">
    <property type="entry name" value="ANK"/>
    <property type="match status" value="14"/>
</dbReference>
<feature type="repeat" description="ANK" evidence="1">
    <location>
        <begin position="1271"/>
        <end position="1293"/>
    </location>
</feature>
<feature type="region of interest" description="Disordered" evidence="2">
    <location>
        <begin position="376"/>
        <end position="413"/>
    </location>
</feature>
<dbReference type="EMBL" id="NIZV01000342">
    <property type="protein sequence ID" value="RSL93569.1"/>
    <property type="molecule type" value="Genomic_DNA"/>
</dbReference>
<feature type="region of interest" description="Disordered" evidence="2">
    <location>
        <begin position="505"/>
        <end position="525"/>
    </location>
</feature>
<feature type="region of interest" description="Disordered" evidence="2">
    <location>
        <begin position="168"/>
        <end position="238"/>
    </location>
</feature>
<evidence type="ECO:0000313" key="5">
    <source>
        <dbReference type="EMBL" id="RSL93569.1"/>
    </source>
</evidence>